<keyword evidence="1" id="KW-0732">Signal</keyword>
<organism evidence="2 3">
    <name type="scientific">Idiomarina fontislapidosi</name>
    <dbReference type="NCBI Taxonomy" id="263723"/>
    <lineage>
        <taxon>Bacteria</taxon>
        <taxon>Pseudomonadati</taxon>
        <taxon>Pseudomonadota</taxon>
        <taxon>Gammaproteobacteria</taxon>
        <taxon>Alteromonadales</taxon>
        <taxon>Idiomarinaceae</taxon>
        <taxon>Idiomarina</taxon>
    </lineage>
</organism>
<dbReference type="AlphaFoldDB" id="A0A432YAP0"/>
<reference evidence="3" key="1">
    <citation type="journal article" date="2018" name="Front. Microbiol.">
        <title>Genome-Based Analysis Reveals the Taxonomy and Diversity of the Family Idiomarinaceae.</title>
        <authorList>
            <person name="Liu Y."/>
            <person name="Lai Q."/>
            <person name="Shao Z."/>
        </authorList>
    </citation>
    <scope>NUCLEOTIDE SEQUENCE [LARGE SCALE GENOMIC DNA]</scope>
    <source>
        <strain evidence="3">F23</strain>
    </source>
</reference>
<dbReference type="OrthoDB" id="6309384at2"/>
<keyword evidence="3" id="KW-1185">Reference proteome</keyword>
<sequence length="248" mass="27522">MANCLIKPAIFAVCGWVALSSSSATANELTLLNRYQQQTTSDGVAVKAEQDLPAQVDQKACRLLLSKPQRLQLKAELSETLGFEIADNVSFFAGRIDNEKLWTADGWQHCSGNVVVENKALNLAALAVRAAWQMQGQLDQTQLKQLLQLSLSESYSSADAVALIAHLAPEPRQFAYLQQNLQPEQLTLDTAKYSAARLYFNQQDYGQSITIASTCESIDCQRLRVQAEQKKEQQDADKAFDLDSYFNP</sequence>
<comment type="caution">
    <text evidence="2">The sequence shown here is derived from an EMBL/GenBank/DDBJ whole genome shotgun (WGS) entry which is preliminary data.</text>
</comment>
<evidence type="ECO:0000313" key="2">
    <source>
        <dbReference type="EMBL" id="RUO58050.1"/>
    </source>
</evidence>
<evidence type="ECO:0000313" key="3">
    <source>
        <dbReference type="Proteomes" id="UP000287330"/>
    </source>
</evidence>
<evidence type="ECO:0000256" key="1">
    <source>
        <dbReference type="SAM" id="SignalP"/>
    </source>
</evidence>
<gene>
    <name evidence="2" type="ORF">CWE25_00160</name>
</gene>
<dbReference type="Proteomes" id="UP000287330">
    <property type="component" value="Unassembled WGS sequence"/>
</dbReference>
<feature type="chain" id="PRO_5019128700" evidence="1">
    <location>
        <begin position="27"/>
        <end position="248"/>
    </location>
</feature>
<dbReference type="EMBL" id="PIPV01000001">
    <property type="protein sequence ID" value="RUO58050.1"/>
    <property type="molecule type" value="Genomic_DNA"/>
</dbReference>
<name>A0A432YAP0_9GAMM</name>
<protein>
    <submittedName>
        <fullName evidence="2">Uncharacterized protein</fullName>
    </submittedName>
</protein>
<proteinExistence type="predicted"/>
<feature type="signal peptide" evidence="1">
    <location>
        <begin position="1"/>
        <end position="26"/>
    </location>
</feature>
<dbReference type="RefSeq" id="WP_110571983.1">
    <property type="nucleotide sequence ID" value="NZ_PIPV01000001.1"/>
</dbReference>
<accession>A0A432YAP0</accession>